<accession>A0ABS4JPG6</accession>
<dbReference type="InterPro" id="IPR008407">
    <property type="entry name" value="Brnchd-chn_aa_trnsp_AzlD"/>
</dbReference>
<feature type="transmembrane region" description="Helical" evidence="1">
    <location>
        <begin position="42"/>
        <end position="61"/>
    </location>
</feature>
<protein>
    <submittedName>
        <fullName evidence="2">Branched-subunit amino acid transport protein</fullName>
    </submittedName>
</protein>
<dbReference type="Pfam" id="PF05437">
    <property type="entry name" value="AzlD"/>
    <property type="match status" value="1"/>
</dbReference>
<name>A0ABS4JPG6_9FIRM</name>
<evidence type="ECO:0000256" key="1">
    <source>
        <dbReference type="SAM" id="Phobius"/>
    </source>
</evidence>
<comment type="caution">
    <text evidence="2">The sequence shown here is derived from an EMBL/GenBank/DDBJ whole genome shotgun (WGS) entry which is preliminary data.</text>
</comment>
<evidence type="ECO:0000313" key="2">
    <source>
        <dbReference type="EMBL" id="MBP2017407.1"/>
    </source>
</evidence>
<proteinExistence type="predicted"/>
<organism evidence="2 3">
    <name type="scientific">Symbiobacterium terraclitae</name>
    <dbReference type="NCBI Taxonomy" id="557451"/>
    <lineage>
        <taxon>Bacteria</taxon>
        <taxon>Bacillati</taxon>
        <taxon>Bacillota</taxon>
        <taxon>Clostridia</taxon>
        <taxon>Eubacteriales</taxon>
        <taxon>Symbiobacteriaceae</taxon>
        <taxon>Symbiobacterium</taxon>
    </lineage>
</organism>
<dbReference type="Proteomes" id="UP001519289">
    <property type="component" value="Unassembled WGS sequence"/>
</dbReference>
<reference evidence="2 3" key="1">
    <citation type="submission" date="2021-03" db="EMBL/GenBank/DDBJ databases">
        <title>Genomic Encyclopedia of Type Strains, Phase IV (KMG-IV): sequencing the most valuable type-strain genomes for metagenomic binning, comparative biology and taxonomic classification.</title>
        <authorList>
            <person name="Goeker M."/>
        </authorList>
    </citation>
    <scope>NUCLEOTIDE SEQUENCE [LARGE SCALE GENOMIC DNA]</scope>
    <source>
        <strain evidence="2 3">DSM 27138</strain>
    </source>
</reference>
<keyword evidence="1" id="KW-0472">Membrane</keyword>
<feature type="transmembrane region" description="Helical" evidence="1">
    <location>
        <begin position="81"/>
        <end position="105"/>
    </location>
</feature>
<keyword evidence="3" id="KW-1185">Reference proteome</keyword>
<sequence>MMTVRTEVLLLFMGMALVTYLPRMLPIVVLSRFKMPPLLLRWLEFIPAAVLSALLAQGLLLDGQRLAPPPANPALLAALPAFAVAIWTRSLMGTVVVGIAAMALLRYLA</sequence>
<keyword evidence="1" id="KW-1133">Transmembrane helix</keyword>
<feature type="transmembrane region" description="Helical" evidence="1">
    <location>
        <begin position="12"/>
        <end position="30"/>
    </location>
</feature>
<keyword evidence="1" id="KW-0812">Transmembrane</keyword>
<dbReference type="EMBL" id="JAGGLG010000004">
    <property type="protein sequence ID" value="MBP2017407.1"/>
    <property type="molecule type" value="Genomic_DNA"/>
</dbReference>
<gene>
    <name evidence="2" type="ORF">J2Z79_000790</name>
</gene>
<evidence type="ECO:0000313" key="3">
    <source>
        <dbReference type="Proteomes" id="UP001519289"/>
    </source>
</evidence>